<proteinExistence type="predicted"/>
<organism evidence="1 2">
    <name type="scientific">Succinatimonas hippei (strain DSM 22608 / JCM 16073 / KCTC 15190 / YIT 12066)</name>
    <dbReference type="NCBI Taxonomy" id="762983"/>
    <lineage>
        <taxon>Bacteria</taxon>
        <taxon>Pseudomonadati</taxon>
        <taxon>Pseudomonadota</taxon>
        <taxon>Gammaproteobacteria</taxon>
        <taxon>Aeromonadales</taxon>
        <taxon>Succinivibrionaceae</taxon>
        <taxon>Succinatimonas</taxon>
    </lineage>
</organism>
<dbReference type="AlphaFoldDB" id="E8LJT6"/>
<keyword evidence="2" id="KW-1185">Reference proteome</keyword>
<dbReference type="EMBL" id="AEVO01000046">
    <property type="protein sequence ID" value="EFY07209.1"/>
    <property type="molecule type" value="Genomic_DNA"/>
</dbReference>
<accession>E8LJT6</accession>
<reference evidence="1 2" key="1">
    <citation type="submission" date="2011-01" db="EMBL/GenBank/DDBJ databases">
        <authorList>
            <person name="Weinstock G."/>
            <person name="Sodergren E."/>
            <person name="Clifton S."/>
            <person name="Fulton L."/>
            <person name="Fulton B."/>
            <person name="Courtney L."/>
            <person name="Fronick C."/>
            <person name="Harrison M."/>
            <person name="Strong C."/>
            <person name="Farmer C."/>
            <person name="Delahaunty K."/>
            <person name="Markovic C."/>
            <person name="Hall O."/>
            <person name="Minx P."/>
            <person name="Tomlinson C."/>
            <person name="Mitreva M."/>
            <person name="Hou S."/>
            <person name="Chen J."/>
            <person name="Wollam A."/>
            <person name="Pepin K.H."/>
            <person name="Johnson M."/>
            <person name="Bhonagiri V."/>
            <person name="Zhang X."/>
            <person name="Suruliraj S."/>
            <person name="Warren W."/>
            <person name="Chinwalla A."/>
            <person name="Mardis E.R."/>
            <person name="Wilson R.K."/>
        </authorList>
    </citation>
    <scope>NUCLEOTIDE SEQUENCE [LARGE SCALE GENOMIC DNA]</scope>
    <source>
        <strain evidence="2">DSM 22608 / JCM 16073 / KCTC 15190 / YIT 12066</strain>
    </source>
</reference>
<sequence>MFLRRKVYHKSIFTVAYITQKAQNQIQDKCRKSLLKINKKSSLKNKSLHILI</sequence>
<dbReference type="HOGENOM" id="CLU_3085480_0_0_6"/>
<gene>
    <name evidence="1" type="ORF">HMPREF9444_00971</name>
</gene>
<name>E8LJT6_SUCHY</name>
<protein>
    <submittedName>
        <fullName evidence="1">Uncharacterized protein</fullName>
    </submittedName>
</protein>
<comment type="caution">
    <text evidence="1">The sequence shown here is derived from an EMBL/GenBank/DDBJ whole genome shotgun (WGS) entry which is preliminary data.</text>
</comment>
<dbReference type="Proteomes" id="UP000018458">
    <property type="component" value="Unassembled WGS sequence"/>
</dbReference>
<evidence type="ECO:0000313" key="2">
    <source>
        <dbReference type="Proteomes" id="UP000018458"/>
    </source>
</evidence>
<evidence type="ECO:0000313" key="1">
    <source>
        <dbReference type="EMBL" id="EFY07209.1"/>
    </source>
</evidence>